<dbReference type="PROSITE" id="PS50106">
    <property type="entry name" value="PDZ"/>
    <property type="match status" value="1"/>
</dbReference>
<organism evidence="2 3">
    <name type="scientific">Hymenobacter koreensis</name>
    <dbReference type="NCBI Taxonomy" id="1084523"/>
    <lineage>
        <taxon>Bacteria</taxon>
        <taxon>Pseudomonadati</taxon>
        <taxon>Bacteroidota</taxon>
        <taxon>Cytophagia</taxon>
        <taxon>Cytophagales</taxon>
        <taxon>Hymenobacteraceae</taxon>
        <taxon>Hymenobacter</taxon>
    </lineage>
</organism>
<dbReference type="InterPro" id="IPR034122">
    <property type="entry name" value="Retropepsin-like_bacterial"/>
</dbReference>
<dbReference type="InterPro" id="IPR036034">
    <property type="entry name" value="PDZ_sf"/>
</dbReference>
<proteinExistence type="predicted"/>
<dbReference type="InterPro" id="IPR001478">
    <property type="entry name" value="PDZ"/>
</dbReference>
<dbReference type="Pfam" id="PF00595">
    <property type="entry name" value="PDZ"/>
    <property type="match status" value="1"/>
</dbReference>
<dbReference type="SUPFAM" id="SSF50156">
    <property type="entry name" value="PDZ domain-like"/>
    <property type="match status" value="1"/>
</dbReference>
<dbReference type="InterPro" id="IPR021109">
    <property type="entry name" value="Peptidase_aspartic_dom_sf"/>
</dbReference>
<gene>
    <name evidence="2" type="ORF">GCM10023186_36620</name>
</gene>
<evidence type="ECO:0000313" key="2">
    <source>
        <dbReference type="EMBL" id="GAA4389361.1"/>
    </source>
</evidence>
<dbReference type="Gene3D" id="2.30.42.10">
    <property type="match status" value="1"/>
</dbReference>
<dbReference type="Proteomes" id="UP001500454">
    <property type="component" value="Unassembled WGS sequence"/>
</dbReference>
<evidence type="ECO:0000259" key="1">
    <source>
        <dbReference type="PROSITE" id="PS50106"/>
    </source>
</evidence>
<name>A0ABP8JE58_9BACT</name>
<dbReference type="SUPFAM" id="SSF50630">
    <property type="entry name" value="Acid proteases"/>
    <property type="match status" value="1"/>
</dbReference>
<dbReference type="Gene3D" id="2.40.70.10">
    <property type="entry name" value="Acid Proteases"/>
    <property type="match status" value="1"/>
</dbReference>
<comment type="caution">
    <text evidence="2">The sequence shown here is derived from an EMBL/GenBank/DDBJ whole genome shotgun (WGS) entry which is preliminary data.</text>
</comment>
<evidence type="ECO:0000313" key="3">
    <source>
        <dbReference type="Proteomes" id="UP001500454"/>
    </source>
</evidence>
<keyword evidence="3" id="KW-1185">Reference proteome</keyword>
<protein>
    <recommendedName>
        <fullName evidence="1">PDZ domain-containing protein</fullName>
    </recommendedName>
</protein>
<dbReference type="Pfam" id="PF13650">
    <property type="entry name" value="Asp_protease_2"/>
    <property type="match status" value="1"/>
</dbReference>
<dbReference type="SMART" id="SM00228">
    <property type="entry name" value="PDZ"/>
    <property type="match status" value="1"/>
</dbReference>
<accession>A0ABP8JE58</accession>
<feature type="domain" description="PDZ" evidence="1">
    <location>
        <begin position="275"/>
        <end position="352"/>
    </location>
</feature>
<dbReference type="CDD" id="cd05483">
    <property type="entry name" value="retropepsin_like_bacteria"/>
    <property type="match status" value="1"/>
</dbReference>
<dbReference type="EMBL" id="BAABHA010000013">
    <property type="protein sequence ID" value="GAA4389361.1"/>
    <property type="molecule type" value="Genomic_DNA"/>
</dbReference>
<sequence>MAQGINSLRVYKAMTAGKPSTMAGTDTIPFEYHNNVIIIKGKVNGQSLDFIVDTGAPSIIWEEAARSLKLEKSPVASTSTDANGKEQKIEFYAADEVQVGNLKLEKMNLASVSTLSEEIKCYASGGILGGNFLRHFNWQIDYDRKCLVASSHLTKLTIPKGAIKVEAEVATLQGRVSIGNVQLLGQRETFILDTGSRGFISLDKGKWNPQKAALALPYTEAYGYSRLSAGGREKTISYVIQTDFVTPMGTLQDAVLEVDTDRSKLGNSFLSQFGVVTIDYTSKSPAVYFPPRAVKSIDNKTWGFTPVYDKTQKGFVIGSIYKNSPVEKAGLQVGDRILAINGQDLRSVEYSDYCGKNYTGEASYTMVGDVVTLTVERNGRQEVRELKKYLMFSK</sequence>
<reference evidence="3" key="1">
    <citation type="journal article" date="2019" name="Int. J. Syst. Evol. Microbiol.">
        <title>The Global Catalogue of Microorganisms (GCM) 10K type strain sequencing project: providing services to taxonomists for standard genome sequencing and annotation.</title>
        <authorList>
            <consortium name="The Broad Institute Genomics Platform"/>
            <consortium name="The Broad Institute Genome Sequencing Center for Infectious Disease"/>
            <person name="Wu L."/>
            <person name="Ma J."/>
        </authorList>
    </citation>
    <scope>NUCLEOTIDE SEQUENCE [LARGE SCALE GENOMIC DNA]</scope>
    <source>
        <strain evidence="3">JCM 17924</strain>
    </source>
</reference>